<dbReference type="GO" id="GO:0003989">
    <property type="term" value="F:acetyl-CoA carboxylase activity"/>
    <property type="evidence" value="ECO:0007669"/>
    <property type="project" value="InterPro"/>
</dbReference>
<proteinExistence type="predicted"/>
<dbReference type="InterPro" id="IPR032716">
    <property type="entry name" value="ACC_epsilon"/>
</dbReference>
<dbReference type="AlphaFoldDB" id="A0AB39NZZ1"/>
<evidence type="ECO:0000313" key="2">
    <source>
        <dbReference type="EMBL" id="XDQ23456.1"/>
    </source>
</evidence>
<feature type="compositionally biased region" description="Basic and acidic residues" evidence="1">
    <location>
        <begin position="40"/>
        <end position="53"/>
    </location>
</feature>
<name>A0AB39NZZ1_9ACTN</name>
<sequence length="65" mass="7295">MGSDDAVLRIERGRATEEELAALAVVLFSALAGRDEEDDPVRAPEGPRWRPERSAAAYRSPYHWQ</sequence>
<protein>
    <submittedName>
        <fullName evidence="2">Acyl-CoA carboxylase subunit epsilon</fullName>
    </submittedName>
</protein>
<accession>A0AB39NZZ1</accession>
<organism evidence="2">
    <name type="scientific">Streptomyces sp. R21</name>
    <dbReference type="NCBI Taxonomy" id="3238627"/>
    <lineage>
        <taxon>Bacteria</taxon>
        <taxon>Bacillati</taxon>
        <taxon>Actinomycetota</taxon>
        <taxon>Actinomycetes</taxon>
        <taxon>Kitasatosporales</taxon>
        <taxon>Streptomycetaceae</taxon>
        <taxon>Streptomyces</taxon>
    </lineage>
</organism>
<gene>
    <name evidence="2" type="ORF">AB5J56_01430</name>
</gene>
<evidence type="ECO:0000256" key="1">
    <source>
        <dbReference type="SAM" id="MobiDB-lite"/>
    </source>
</evidence>
<reference evidence="2" key="1">
    <citation type="submission" date="2024-07" db="EMBL/GenBank/DDBJ databases">
        <authorList>
            <person name="Yu S.T."/>
        </authorList>
    </citation>
    <scope>NUCLEOTIDE SEQUENCE</scope>
    <source>
        <strain evidence="2">R21</strain>
    </source>
</reference>
<dbReference type="EMBL" id="CP163435">
    <property type="protein sequence ID" value="XDQ23456.1"/>
    <property type="molecule type" value="Genomic_DNA"/>
</dbReference>
<dbReference type="Pfam" id="PF13822">
    <property type="entry name" value="ACC_epsilon"/>
    <property type="match status" value="1"/>
</dbReference>
<dbReference type="GO" id="GO:0004658">
    <property type="term" value="F:propionyl-CoA carboxylase activity"/>
    <property type="evidence" value="ECO:0007669"/>
    <property type="project" value="InterPro"/>
</dbReference>
<dbReference type="RefSeq" id="WP_369229194.1">
    <property type="nucleotide sequence ID" value="NZ_CP163435.1"/>
</dbReference>
<feature type="region of interest" description="Disordered" evidence="1">
    <location>
        <begin position="35"/>
        <end position="65"/>
    </location>
</feature>